<dbReference type="STRING" id="218851.A0A2G5EAR1"/>
<dbReference type="InterPro" id="IPR013201">
    <property type="entry name" value="Prot_inhib_I29"/>
</dbReference>
<dbReference type="GO" id="GO:0030246">
    <property type="term" value="F:carbohydrate binding"/>
    <property type="evidence" value="ECO:0007669"/>
    <property type="project" value="InterPro"/>
</dbReference>
<evidence type="ECO:0000313" key="6">
    <source>
        <dbReference type="Proteomes" id="UP000230069"/>
    </source>
</evidence>
<dbReference type="PROSITE" id="PS51304">
    <property type="entry name" value="GALECTIN"/>
    <property type="match status" value="1"/>
</dbReference>
<feature type="signal peptide" evidence="3">
    <location>
        <begin position="1"/>
        <end position="19"/>
    </location>
</feature>
<protein>
    <recommendedName>
        <fullName evidence="4">Galectin domain-containing protein</fullName>
    </recommendedName>
</protein>
<dbReference type="EMBL" id="KZ305027">
    <property type="protein sequence ID" value="PIA52843.1"/>
    <property type="molecule type" value="Genomic_DNA"/>
</dbReference>
<dbReference type="CDD" id="cd02248">
    <property type="entry name" value="Peptidase_C1A"/>
    <property type="match status" value="1"/>
</dbReference>
<dbReference type="GO" id="GO:0006508">
    <property type="term" value="P:proteolysis"/>
    <property type="evidence" value="ECO:0007669"/>
    <property type="project" value="InterPro"/>
</dbReference>
<proteinExistence type="inferred from homology"/>
<dbReference type="SMART" id="SM00848">
    <property type="entry name" value="Inhibitor_I29"/>
    <property type="match status" value="1"/>
</dbReference>
<dbReference type="Pfam" id="PF08246">
    <property type="entry name" value="Inhibitor_I29"/>
    <property type="match status" value="1"/>
</dbReference>
<dbReference type="PROSITE" id="PS00640">
    <property type="entry name" value="THIOL_PROTEASE_ASN"/>
    <property type="match status" value="1"/>
</dbReference>
<organism evidence="5 6">
    <name type="scientific">Aquilegia coerulea</name>
    <name type="common">Rocky mountain columbine</name>
    <dbReference type="NCBI Taxonomy" id="218851"/>
    <lineage>
        <taxon>Eukaryota</taxon>
        <taxon>Viridiplantae</taxon>
        <taxon>Streptophyta</taxon>
        <taxon>Embryophyta</taxon>
        <taxon>Tracheophyta</taxon>
        <taxon>Spermatophyta</taxon>
        <taxon>Magnoliopsida</taxon>
        <taxon>Ranunculales</taxon>
        <taxon>Ranunculaceae</taxon>
        <taxon>Thalictroideae</taxon>
        <taxon>Aquilegia</taxon>
    </lineage>
</organism>
<name>A0A2G5EAR1_AQUCA</name>
<dbReference type="InterPro" id="IPR000668">
    <property type="entry name" value="Peptidase_C1A_C"/>
</dbReference>
<dbReference type="SUPFAM" id="SSF54001">
    <property type="entry name" value="Cysteine proteinases"/>
    <property type="match status" value="1"/>
</dbReference>
<dbReference type="Gene3D" id="3.90.70.10">
    <property type="entry name" value="Cysteine proteinases"/>
    <property type="match status" value="2"/>
</dbReference>
<feature type="domain" description="Galectin" evidence="4">
    <location>
        <begin position="1"/>
        <end position="123"/>
    </location>
</feature>
<dbReference type="InterPro" id="IPR038765">
    <property type="entry name" value="Papain-like_cys_pep_sf"/>
</dbReference>
<evidence type="ECO:0000313" key="5">
    <source>
        <dbReference type="EMBL" id="PIA52843.1"/>
    </source>
</evidence>
<feature type="chain" id="PRO_5018588342" description="Galectin domain-containing protein" evidence="3">
    <location>
        <begin position="20"/>
        <end position="387"/>
    </location>
</feature>
<gene>
    <name evidence="5" type="ORF">AQUCO_01000604v1</name>
</gene>
<dbReference type="AlphaFoldDB" id="A0A2G5EAR1"/>
<evidence type="ECO:0000256" key="2">
    <source>
        <dbReference type="ARBA" id="ARBA00023157"/>
    </source>
</evidence>
<dbReference type="OrthoDB" id="3789175at2759"/>
<dbReference type="Gene3D" id="1.10.287.2250">
    <property type="match status" value="1"/>
</dbReference>
<dbReference type="PANTHER" id="PTHR12411">
    <property type="entry name" value="CYSTEINE PROTEASE FAMILY C1-RELATED"/>
    <property type="match status" value="1"/>
</dbReference>
<dbReference type="SMART" id="SM00645">
    <property type="entry name" value="Pept_C1"/>
    <property type="match status" value="1"/>
</dbReference>
<dbReference type="InterPro" id="IPR000118">
    <property type="entry name" value="Granulin"/>
</dbReference>
<dbReference type="SMART" id="SM00277">
    <property type="entry name" value="GRAN"/>
    <property type="match status" value="1"/>
</dbReference>
<keyword evidence="6" id="KW-1185">Reference proteome</keyword>
<keyword evidence="2" id="KW-1015">Disulfide bond</keyword>
<dbReference type="GO" id="GO:0008234">
    <property type="term" value="F:cysteine-type peptidase activity"/>
    <property type="evidence" value="ECO:0007669"/>
    <property type="project" value="InterPro"/>
</dbReference>
<dbReference type="Proteomes" id="UP000230069">
    <property type="component" value="Unassembled WGS sequence"/>
</dbReference>
<dbReference type="InParanoid" id="A0A2G5EAR1"/>
<accession>A0A2G5EAR1</accession>
<evidence type="ECO:0000259" key="4">
    <source>
        <dbReference type="PROSITE" id="PS51304"/>
    </source>
</evidence>
<dbReference type="InterPro" id="IPR001079">
    <property type="entry name" value="Galectin_CRD"/>
</dbReference>
<dbReference type="InterPro" id="IPR039417">
    <property type="entry name" value="Peptidase_C1A_papain-like"/>
</dbReference>
<dbReference type="Pfam" id="PF00112">
    <property type="entry name" value="Peptidase_C1"/>
    <property type="match status" value="2"/>
</dbReference>
<sequence>MNSIVIFLHLILQINLSLSSLNTHIFNTWCEEHGKRYSSEEEKLYRLNVFEDNLAFVMQHTNINNSSYTLALNDFSDLTHQEFKTFCLTLSFDVLDVQPVPKSSLSLRGSDVVGKLPSSVDWRKKGLVTPVKSQARCSTAWPVSATNAIESINQMIPGSLPKRKGVTMDGHTSLPANGEEQLLQAVASQPVRVGICANERVFQFYSKGIFSGSCSTSIDHVVTIVGYDSGNGVDYWIVKNSWGRHWGMNGYMHILRKSGDQAGTCGINTFASYQIKPKPNPVLLPSLAHVNNIFGDCKAGETKCCTKRFIICLYEKCCPRGFPVCCKGGKSCCPDGYVCGVKKGCVPVCMTSCQLNFGSTFVAKLLLSPCALYPTYFPRLCLVSQQQ</sequence>
<evidence type="ECO:0000256" key="3">
    <source>
        <dbReference type="SAM" id="SignalP"/>
    </source>
</evidence>
<keyword evidence="3" id="KW-0732">Signal</keyword>
<reference evidence="5 6" key="1">
    <citation type="submission" date="2017-09" db="EMBL/GenBank/DDBJ databases">
        <title>WGS assembly of Aquilegia coerulea Goldsmith.</title>
        <authorList>
            <person name="Hodges S."/>
            <person name="Kramer E."/>
            <person name="Nordborg M."/>
            <person name="Tomkins J."/>
            <person name="Borevitz J."/>
            <person name="Derieg N."/>
            <person name="Yan J."/>
            <person name="Mihaltcheva S."/>
            <person name="Hayes R.D."/>
            <person name="Rokhsar D."/>
        </authorList>
    </citation>
    <scope>NUCLEOTIDE SEQUENCE [LARGE SCALE GENOMIC DNA]</scope>
    <source>
        <strain evidence="6">cv. Goldsmith</strain>
    </source>
</reference>
<dbReference type="InterPro" id="IPR013128">
    <property type="entry name" value="Peptidase_C1A"/>
</dbReference>
<dbReference type="InterPro" id="IPR025661">
    <property type="entry name" value="Pept_asp_AS"/>
</dbReference>
<evidence type="ECO:0000256" key="1">
    <source>
        <dbReference type="ARBA" id="ARBA00008455"/>
    </source>
</evidence>
<comment type="similarity">
    <text evidence="1">Belongs to the peptidase C1 family.</text>
</comment>